<proteinExistence type="predicted"/>
<evidence type="ECO:0008006" key="3">
    <source>
        <dbReference type="Google" id="ProtNLM"/>
    </source>
</evidence>
<evidence type="ECO:0000313" key="1">
    <source>
        <dbReference type="EMBL" id="MEQ2557277.1"/>
    </source>
</evidence>
<dbReference type="Gene3D" id="3.30.300.30">
    <property type="match status" value="1"/>
</dbReference>
<accession>A0ABV1HC36</accession>
<reference evidence="1 2" key="1">
    <citation type="submission" date="2024-03" db="EMBL/GenBank/DDBJ databases">
        <title>Human intestinal bacterial collection.</title>
        <authorList>
            <person name="Pauvert C."/>
            <person name="Hitch T.C.A."/>
            <person name="Clavel T."/>
        </authorList>
    </citation>
    <scope>NUCLEOTIDE SEQUENCE [LARGE SCALE GENOMIC DNA]</scope>
    <source>
        <strain evidence="1 2">CLA-AA-H185</strain>
    </source>
</reference>
<dbReference type="EMBL" id="JBBMEX010000004">
    <property type="protein sequence ID" value="MEQ2557277.1"/>
    <property type="molecule type" value="Genomic_DNA"/>
</dbReference>
<protein>
    <recommendedName>
        <fullName evidence="3">Stage III sporulation protein AG</fullName>
    </recommendedName>
</protein>
<comment type="caution">
    <text evidence="1">The sequence shown here is derived from an EMBL/GenBank/DDBJ whole genome shotgun (WGS) entry which is preliminary data.</text>
</comment>
<keyword evidence="2" id="KW-1185">Reference proteome</keyword>
<organism evidence="1 2">
    <name type="scientific">Maccoyibacter intestinihominis</name>
    <dbReference type="NCBI Taxonomy" id="3133499"/>
    <lineage>
        <taxon>Bacteria</taxon>
        <taxon>Bacillati</taxon>
        <taxon>Bacillota</taxon>
        <taxon>Clostridia</taxon>
        <taxon>Lachnospirales</taxon>
        <taxon>Lachnospiraceae</taxon>
        <taxon>Maccoyibacter</taxon>
    </lineage>
</organism>
<dbReference type="Proteomes" id="UP001454489">
    <property type="component" value="Unassembled WGS sequence"/>
</dbReference>
<gene>
    <name evidence="1" type="ORF">WMO43_05210</name>
</gene>
<sequence length="141" mass="15454">MDMSKKGADIIRNIMGNRNNLLILALLGVLVLVLAIPTEKKTESKMDFKANEDAGGEQLEERLERILKHTEGVGEVRVMITEAEDTKSFASDKENEGTVEGVVVVAQGATDPAVKKKIQDIVIALFPIEAHKIEIVKMKAD</sequence>
<dbReference type="RefSeq" id="WP_353530400.1">
    <property type="nucleotide sequence ID" value="NZ_JBBMEX010000004.1"/>
</dbReference>
<evidence type="ECO:0000313" key="2">
    <source>
        <dbReference type="Proteomes" id="UP001454489"/>
    </source>
</evidence>
<name>A0ABV1HC36_9FIRM</name>
<dbReference type="InterPro" id="IPR045851">
    <property type="entry name" value="AMP-bd_C_sf"/>
</dbReference>